<dbReference type="InterPro" id="IPR018060">
    <property type="entry name" value="HTH_AraC"/>
</dbReference>
<dbReference type="InterPro" id="IPR011256">
    <property type="entry name" value="Reg_factor_effector_dom_sf"/>
</dbReference>
<keyword evidence="6" id="KW-1185">Reference proteome</keyword>
<dbReference type="InterPro" id="IPR010499">
    <property type="entry name" value="AraC_E-bd"/>
</dbReference>
<dbReference type="SMART" id="SM00342">
    <property type="entry name" value="HTH_ARAC"/>
    <property type="match status" value="1"/>
</dbReference>
<dbReference type="SUPFAM" id="SSF55136">
    <property type="entry name" value="Probable bacterial effector-binding domain"/>
    <property type="match status" value="1"/>
</dbReference>
<dbReference type="OrthoDB" id="9801123at2"/>
<dbReference type="SMART" id="SM00871">
    <property type="entry name" value="AraC_E_bind"/>
    <property type="match status" value="1"/>
</dbReference>
<dbReference type="InterPro" id="IPR029442">
    <property type="entry name" value="GyrI-like"/>
</dbReference>
<gene>
    <name evidence="5" type="ORF">ABW02_01915</name>
</gene>
<comment type="caution">
    <text evidence="5">The sequence shown here is derived from an EMBL/GenBank/DDBJ whole genome shotgun (WGS) entry which is preliminary data.</text>
</comment>
<keyword evidence="3" id="KW-0804">Transcription</keyword>
<dbReference type="PRINTS" id="PR00032">
    <property type="entry name" value="HTHARAC"/>
</dbReference>
<dbReference type="EMBL" id="LDPH01000001">
    <property type="protein sequence ID" value="KLV28597.1"/>
    <property type="molecule type" value="Genomic_DNA"/>
</dbReference>
<accession>A0A0J1IRL4</accession>
<dbReference type="Proteomes" id="UP000036045">
    <property type="component" value="Unassembled WGS sequence"/>
</dbReference>
<dbReference type="RefSeq" id="WP_047940292.1">
    <property type="nucleotide sequence ID" value="NZ_NPBT01000005.1"/>
</dbReference>
<organism evidence="5 6">
    <name type="scientific">Niallia circulans</name>
    <name type="common">Bacillus circulans</name>
    <dbReference type="NCBI Taxonomy" id="1397"/>
    <lineage>
        <taxon>Bacteria</taxon>
        <taxon>Bacillati</taxon>
        <taxon>Bacillota</taxon>
        <taxon>Bacilli</taxon>
        <taxon>Bacillales</taxon>
        <taxon>Bacillaceae</taxon>
        <taxon>Niallia</taxon>
    </lineage>
</organism>
<dbReference type="InterPro" id="IPR020449">
    <property type="entry name" value="Tscrpt_reg_AraC-type_HTH"/>
</dbReference>
<dbReference type="GO" id="GO:0003700">
    <property type="term" value="F:DNA-binding transcription factor activity"/>
    <property type="evidence" value="ECO:0007669"/>
    <property type="project" value="InterPro"/>
</dbReference>
<keyword evidence="1" id="KW-0805">Transcription regulation</keyword>
<dbReference type="Pfam" id="PF06445">
    <property type="entry name" value="GyrI-like"/>
    <property type="match status" value="1"/>
</dbReference>
<evidence type="ECO:0000313" key="6">
    <source>
        <dbReference type="Proteomes" id="UP000036045"/>
    </source>
</evidence>
<name>A0A0J1IRL4_NIACI</name>
<dbReference type="Pfam" id="PF12833">
    <property type="entry name" value="HTH_18"/>
    <property type="match status" value="1"/>
</dbReference>
<dbReference type="PANTHER" id="PTHR47504:SF5">
    <property type="entry name" value="RIGHT ORIGIN-BINDING PROTEIN"/>
    <property type="match status" value="1"/>
</dbReference>
<proteinExistence type="predicted"/>
<keyword evidence="2" id="KW-0238">DNA-binding</keyword>
<dbReference type="SUPFAM" id="SSF46689">
    <property type="entry name" value="Homeodomain-like"/>
    <property type="match status" value="2"/>
</dbReference>
<dbReference type="PATRIC" id="fig|1397.4.peg.426"/>
<dbReference type="AlphaFoldDB" id="A0A0J1IRL4"/>
<evidence type="ECO:0000256" key="1">
    <source>
        <dbReference type="ARBA" id="ARBA00023015"/>
    </source>
</evidence>
<evidence type="ECO:0000259" key="4">
    <source>
        <dbReference type="PROSITE" id="PS01124"/>
    </source>
</evidence>
<evidence type="ECO:0000256" key="3">
    <source>
        <dbReference type="ARBA" id="ARBA00023163"/>
    </source>
</evidence>
<evidence type="ECO:0000256" key="2">
    <source>
        <dbReference type="ARBA" id="ARBA00023125"/>
    </source>
</evidence>
<dbReference type="PROSITE" id="PS01124">
    <property type="entry name" value="HTH_ARAC_FAMILY_2"/>
    <property type="match status" value="1"/>
</dbReference>
<dbReference type="InterPro" id="IPR050959">
    <property type="entry name" value="MarA-like"/>
</dbReference>
<dbReference type="Gene3D" id="3.20.80.10">
    <property type="entry name" value="Regulatory factor, effector binding domain"/>
    <property type="match status" value="1"/>
</dbReference>
<dbReference type="Gene3D" id="1.10.10.60">
    <property type="entry name" value="Homeodomain-like"/>
    <property type="match status" value="2"/>
</dbReference>
<evidence type="ECO:0000313" key="5">
    <source>
        <dbReference type="EMBL" id="KLV28597.1"/>
    </source>
</evidence>
<dbReference type="GO" id="GO:0043565">
    <property type="term" value="F:sequence-specific DNA binding"/>
    <property type="evidence" value="ECO:0007669"/>
    <property type="project" value="InterPro"/>
</dbReference>
<protein>
    <submittedName>
        <fullName evidence="5">AraC family transcriptional regulator</fullName>
    </submittedName>
</protein>
<dbReference type="PANTHER" id="PTHR47504">
    <property type="entry name" value="RIGHT ORIGIN-BINDING PROTEIN"/>
    <property type="match status" value="1"/>
</dbReference>
<dbReference type="InterPro" id="IPR009057">
    <property type="entry name" value="Homeodomain-like_sf"/>
</dbReference>
<feature type="domain" description="HTH araC/xylS-type" evidence="4">
    <location>
        <begin position="8"/>
        <end position="106"/>
    </location>
</feature>
<sequence>MTWLEGLQKALIYIENNLEEKLEIEAIARVANVSIFHFQRTFTILTEIPVGEYIRRRRLSMAGQSLLHSREKIIDIALRYGYDTPEAFTKAYRRQHGVTPSETRRGIGSLKIYNPLVIQVQLKGAEPMKVKVVEKEAFTIVGMKKSYTFKEDENLREIPKLWDEVNKNGTVNELLMLTRGEIPGVLGVCVEESEAAGKDMDYWIAVATEDKSEKYDQLVISASKWAVFEVHGPMPQSMQKVWKQIYSEWMPSSGYQQAGFISFERYTDDDPSSENCYSEIWIPVK</sequence>
<reference evidence="5 6" key="1">
    <citation type="submission" date="2015-05" db="EMBL/GenBank/DDBJ databases">
        <title>Whole genome sequence and identification of bacterial endophytes from Costus igneus.</title>
        <authorList>
            <person name="Lee Y.P."/>
            <person name="Gan H.M."/>
            <person name="Eng W."/>
            <person name="Wheatley M.S."/>
            <person name="Caraballo A."/>
            <person name="Polter S."/>
            <person name="Savka M.A."/>
            <person name="Hudson A.O."/>
        </authorList>
    </citation>
    <scope>NUCLEOTIDE SEQUENCE [LARGE SCALE GENOMIC DNA]</scope>
    <source>
        <strain evidence="5 6">RIT379</strain>
    </source>
</reference>